<dbReference type="GO" id="GO:0005737">
    <property type="term" value="C:cytoplasm"/>
    <property type="evidence" value="ECO:0007669"/>
    <property type="project" value="TreeGrafter"/>
</dbReference>
<proteinExistence type="inferred from homology"/>
<evidence type="ECO:0000256" key="1">
    <source>
        <dbReference type="ARBA" id="ARBA00004245"/>
    </source>
</evidence>
<evidence type="ECO:0000256" key="5">
    <source>
        <dbReference type="SAM" id="MobiDB-lite"/>
    </source>
</evidence>
<evidence type="ECO:0000313" key="6">
    <source>
        <dbReference type="EMBL" id="GMH17236.1"/>
    </source>
</evidence>
<dbReference type="PANTHER" id="PTHR19321:SF7">
    <property type="entry name" value="65-KDA MICROTUBULE-ASSOCIATED PROTEIN 3"/>
    <property type="match status" value="1"/>
</dbReference>
<comment type="caution">
    <text evidence="6">The sequence shown here is derived from an EMBL/GenBank/DDBJ whole genome shotgun (WGS) entry which is preliminary data.</text>
</comment>
<name>A0AAD3XUY6_NEPGR</name>
<reference evidence="6" key="1">
    <citation type="submission" date="2023-05" db="EMBL/GenBank/DDBJ databases">
        <title>Nepenthes gracilis genome sequencing.</title>
        <authorList>
            <person name="Fukushima K."/>
        </authorList>
    </citation>
    <scope>NUCLEOTIDE SEQUENCE</scope>
    <source>
        <strain evidence="6">SING2019-196</strain>
    </source>
</reference>
<evidence type="ECO:0000256" key="4">
    <source>
        <dbReference type="ARBA" id="ARBA00023212"/>
    </source>
</evidence>
<protein>
    <submittedName>
        <fullName evidence="6">Uncharacterized protein</fullName>
    </submittedName>
</protein>
<gene>
    <name evidence="6" type="ORF">Nepgr_019077</name>
</gene>
<dbReference type="GO" id="GO:0000226">
    <property type="term" value="P:microtubule cytoskeleton organization"/>
    <property type="evidence" value="ECO:0007669"/>
    <property type="project" value="InterPro"/>
</dbReference>
<organism evidence="6 7">
    <name type="scientific">Nepenthes gracilis</name>
    <name type="common">Slender pitcher plant</name>
    <dbReference type="NCBI Taxonomy" id="150966"/>
    <lineage>
        <taxon>Eukaryota</taxon>
        <taxon>Viridiplantae</taxon>
        <taxon>Streptophyta</taxon>
        <taxon>Embryophyta</taxon>
        <taxon>Tracheophyta</taxon>
        <taxon>Spermatophyta</taxon>
        <taxon>Magnoliopsida</taxon>
        <taxon>eudicotyledons</taxon>
        <taxon>Gunneridae</taxon>
        <taxon>Pentapetalae</taxon>
        <taxon>Caryophyllales</taxon>
        <taxon>Nepenthaceae</taxon>
        <taxon>Nepenthes</taxon>
    </lineage>
</organism>
<comment type="subcellular location">
    <subcellularLocation>
        <location evidence="1">Cytoplasm</location>
        <location evidence="1">Cytoskeleton</location>
    </subcellularLocation>
</comment>
<dbReference type="EMBL" id="BSYO01000017">
    <property type="protein sequence ID" value="GMH17236.1"/>
    <property type="molecule type" value="Genomic_DNA"/>
</dbReference>
<dbReference type="PANTHER" id="PTHR19321">
    <property type="entry name" value="PROTEIN REGULATOR OF CYTOKINESIS 1 PRC1-RELATED"/>
    <property type="match status" value="1"/>
</dbReference>
<dbReference type="GO" id="GO:0008017">
    <property type="term" value="F:microtubule binding"/>
    <property type="evidence" value="ECO:0007669"/>
    <property type="project" value="InterPro"/>
</dbReference>
<feature type="compositionally biased region" description="Polar residues" evidence="5">
    <location>
        <begin position="163"/>
        <end position="180"/>
    </location>
</feature>
<comment type="similarity">
    <text evidence="2">Belongs to the MAP65/ASE1 family.</text>
</comment>
<evidence type="ECO:0000313" key="7">
    <source>
        <dbReference type="Proteomes" id="UP001279734"/>
    </source>
</evidence>
<dbReference type="InterPro" id="IPR007145">
    <property type="entry name" value="MAP65_Ase1_PRC1"/>
</dbReference>
<keyword evidence="4" id="KW-0963">Cytoplasm</keyword>
<sequence length="245" mass="26689">MQYSVEAIESGAVDLAYVLEQIELQISEAKEEAFSWKDIQENIEKWLAACEEERWLEEYSWEERKLQGQLLAEQEAFFGSKPSPTETGRKAPRHSIGGKRSTTTSGNPHKRHPKSVNSTEFKPPSIRKPYSPASATGSSKINPKNSQEHENGARKVTPKEAQATKTLLASTPSKSRSTGNDEIVTPMTVPTLVPTTPTISVPMQTAATPDIPYAPSALAAAAVPVLTTNGLIVETTTLDGIEVLF</sequence>
<dbReference type="GO" id="GO:0005819">
    <property type="term" value="C:spindle"/>
    <property type="evidence" value="ECO:0007669"/>
    <property type="project" value="TreeGrafter"/>
</dbReference>
<dbReference type="Proteomes" id="UP001279734">
    <property type="component" value="Unassembled WGS sequence"/>
</dbReference>
<feature type="compositionally biased region" description="Polar residues" evidence="5">
    <location>
        <begin position="133"/>
        <end position="145"/>
    </location>
</feature>
<keyword evidence="3" id="KW-0493">Microtubule</keyword>
<keyword evidence="7" id="KW-1185">Reference proteome</keyword>
<evidence type="ECO:0000256" key="2">
    <source>
        <dbReference type="ARBA" id="ARBA00006187"/>
    </source>
</evidence>
<dbReference type="AlphaFoldDB" id="A0AAD3XUY6"/>
<keyword evidence="4" id="KW-0206">Cytoskeleton</keyword>
<evidence type="ECO:0000256" key="3">
    <source>
        <dbReference type="ARBA" id="ARBA00022701"/>
    </source>
</evidence>
<dbReference type="GO" id="GO:0005874">
    <property type="term" value="C:microtubule"/>
    <property type="evidence" value="ECO:0007669"/>
    <property type="project" value="UniProtKB-KW"/>
</dbReference>
<feature type="region of interest" description="Disordered" evidence="5">
    <location>
        <begin position="78"/>
        <end position="185"/>
    </location>
</feature>
<accession>A0AAD3XUY6</accession>